<feature type="compositionally biased region" description="Polar residues" evidence="2">
    <location>
        <begin position="1476"/>
        <end position="1493"/>
    </location>
</feature>
<protein>
    <submittedName>
        <fullName evidence="3">Uncharacterized protein</fullName>
    </submittedName>
</protein>
<feature type="region of interest" description="Disordered" evidence="2">
    <location>
        <begin position="304"/>
        <end position="324"/>
    </location>
</feature>
<dbReference type="InterPro" id="IPR029417">
    <property type="entry name" value="FAM227"/>
</dbReference>
<feature type="compositionally biased region" description="Polar residues" evidence="2">
    <location>
        <begin position="135"/>
        <end position="155"/>
    </location>
</feature>
<dbReference type="EMBL" id="CYKH01000487">
    <property type="protein sequence ID" value="CUG00602.1"/>
    <property type="molecule type" value="Genomic_DNA"/>
</dbReference>
<evidence type="ECO:0000313" key="3">
    <source>
        <dbReference type="EMBL" id="CUG00602.1"/>
    </source>
</evidence>
<feature type="region of interest" description="Disordered" evidence="2">
    <location>
        <begin position="640"/>
        <end position="708"/>
    </location>
</feature>
<feature type="region of interest" description="Disordered" evidence="2">
    <location>
        <begin position="1527"/>
        <end position="1564"/>
    </location>
</feature>
<name>A0A0S4IVH7_BODSA</name>
<sequence>MSISMLSFKNVLHSLSNSLKRPPTDTQEEEASVDLSSGDVPIAAISPPTNQILPSSDLLVPSALRPMEGSMSQSKVSSEMLMMDELPDYAAPEMGDADDDVDPEERLRAIRNQQRGIGANVTSFQFTKRRDEVSDSSLRPNPVNPQNFTPRTNPSGKPRPTKLPARVTRYFREVHEDPKTATQLERTMHKMLIAKPTYVAPRCTKAPPGFLDASHTPASVAVSPQTLDGTVSLAVSMSPVGTRVVSLPPSIANSPAATMRVVSLDGSPNVRRMGQSQSRGGVSIADGEEPDMNLQSMSLVRDQSFASTTTNRSPMTGKKSSRFTLAMATKLKRKVTRRKTMQDLHSQLEQAEQSGAYGGSEDDFVDLPDEAGGADQSEDAGTGPDGANDSHRSNDESCASPDGLTSPKKKKKHAVYARSLYSTQLPVFSESGELMVRDYPKKLPVDSILDKVLRLEPAQILARISPAVDAFLKSPECKQMLLSFFWHSVVVMQKAKLEAELLRAHKAFEHAFYEVNPRSSVHPTIEQAEQALRSAPLNNLGATLDLSAMDPYAFSGYFNGSGLSAHPSFIGDARGTNSESALQDDDVGERYVVDIRHEALRVALDDLIIAQGELEDAVGFEEAVFHSMALNFGAAFRSSGGGGGGNHKNHKSNSSAATAPSIASPTTTTTTGANNDPKELSAMMDVLSINSGNSKPSPPPPRSSRSHDLYPFERKEAIFSVFPTIAAHATFYVMVKVFPNDAHAHIFNKEFRRDLLRRFSYWCAGVTMQHISTRNWPTPIEEDAAETTNVLTSKENVVNGQFAVMKEFHRRAHHSSHVFQEWLNAVSDYDALIGPGVVGGGEGHHPQTGVTNNTSIILSHGKGSGSMFPAIAQAGSTNNASGRAKLVSDNNTHVVGVSMTVPASVAQHQRTQQPHQQQQITRGRSVAPTLQSAATLWYSFGAARGQLTSERKFEYGCAGVVAHGDHGEQIRVDNLKLAGAAFSSVPQPIAGVAGGLHSGTASQTAMIPPTSPFMRHYAQSALSVELKVVDLAGREAPALQFTQLSALDKYSVHLRFALHAQNSQANANSAVEENLVAQAQQNRLAHKLEQENEHFKRVEELKLHYANRLINFHLSPRNPECIKDALHCERLLRDALQAPSILTAQSTQLCQQALRSYQQIMFQPSDRRQVLHELSIRVACRIRQLQRLRGDVWGGNEHSMTSRSRSSSNLQKNRRGLLSPLVDVAHADFNSAVQTNEFPLIGDPLDAVAEKIVLHQHGQVVQHIRVEEESRFSDMMSEFMKTHKRIFLRDRSRYPLMRASFLPFAVKDDRGVADLSAEDRWRGQIIAGSETAMTATKLFARGQIATVDAANKLKGLASFDSAFSPESNLFLAAQRRDDQLHVEQLRQRLETETQDRHDALQNELDAFVSATAIGRRGRLLTPQNGNEGAGLKFGDAAGVLNDLIQSPRAKQQLSRPMLDNMPVPPALLQPRGGTPGQTHDNGSNTFSPVQTPMSPNAILQRLNVQTPQAPLGGTNRSGARSQMNLLGPRPPELGRSPGARATSSECVSPTARQFMSPSQSWSVVSPQPTNYRYGLPEILGGPASSQLMAEVSAGELSSSSRNVSVDNGAIAPMPEALHPRHKVPLIGASPRPPRHRNTAR</sequence>
<dbReference type="Pfam" id="PF14922">
    <property type="entry name" value="FWWh"/>
    <property type="match status" value="1"/>
</dbReference>
<reference evidence="4" key="1">
    <citation type="submission" date="2015-09" db="EMBL/GenBank/DDBJ databases">
        <authorList>
            <consortium name="Pathogen Informatics"/>
        </authorList>
    </citation>
    <scope>NUCLEOTIDE SEQUENCE [LARGE SCALE GENOMIC DNA]</scope>
    <source>
        <strain evidence="4">Lake Konstanz</strain>
    </source>
</reference>
<proteinExistence type="inferred from homology"/>
<keyword evidence="4" id="KW-1185">Reference proteome</keyword>
<organism evidence="3 4">
    <name type="scientific">Bodo saltans</name>
    <name type="common">Flagellated protozoan</name>
    <dbReference type="NCBI Taxonomy" id="75058"/>
    <lineage>
        <taxon>Eukaryota</taxon>
        <taxon>Discoba</taxon>
        <taxon>Euglenozoa</taxon>
        <taxon>Kinetoplastea</taxon>
        <taxon>Metakinetoplastina</taxon>
        <taxon>Eubodonida</taxon>
        <taxon>Bodonidae</taxon>
        <taxon>Bodo</taxon>
    </lineage>
</organism>
<feature type="region of interest" description="Disordered" evidence="2">
    <location>
        <begin position="1450"/>
        <end position="1493"/>
    </location>
</feature>
<feature type="region of interest" description="Disordered" evidence="2">
    <location>
        <begin position="351"/>
        <end position="410"/>
    </location>
</feature>
<gene>
    <name evidence="3" type="ORF">BSAL_69325</name>
</gene>
<dbReference type="VEuPathDB" id="TriTrypDB:BSAL_69325"/>
<feature type="compositionally biased region" description="Low complexity" evidence="2">
    <location>
        <begin position="652"/>
        <end position="671"/>
    </location>
</feature>
<dbReference type="Proteomes" id="UP000051952">
    <property type="component" value="Unassembled WGS sequence"/>
</dbReference>
<comment type="similarity">
    <text evidence="1">Belongs to the FAM227 family.</text>
</comment>
<accession>A0A0S4IVH7</accession>
<feature type="compositionally biased region" description="Acidic residues" evidence="2">
    <location>
        <begin position="360"/>
        <end position="369"/>
    </location>
</feature>
<feature type="region of interest" description="Disordered" evidence="2">
    <location>
        <begin position="120"/>
        <end position="162"/>
    </location>
</feature>
<evidence type="ECO:0000256" key="1">
    <source>
        <dbReference type="ARBA" id="ARBA00008666"/>
    </source>
</evidence>
<evidence type="ECO:0000256" key="2">
    <source>
        <dbReference type="SAM" id="MobiDB-lite"/>
    </source>
</evidence>
<feature type="compositionally biased region" description="Polar residues" evidence="2">
    <location>
        <begin position="1541"/>
        <end position="1555"/>
    </location>
</feature>
<evidence type="ECO:0000313" key="4">
    <source>
        <dbReference type="Proteomes" id="UP000051952"/>
    </source>
</evidence>
<feature type="region of interest" description="Disordered" evidence="2">
    <location>
        <begin position="267"/>
        <end position="289"/>
    </location>
</feature>
<feature type="compositionally biased region" description="Polar residues" evidence="2">
    <location>
        <begin position="304"/>
        <end position="314"/>
    </location>
</feature>